<dbReference type="InterPro" id="IPR036884">
    <property type="entry name" value="2Fe-2S-bd_dom_sf"/>
</dbReference>
<dbReference type="InterPro" id="IPR036010">
    <property type="entry name" value="2Fe-2S_ferredoxin-like_sf"/>
</dbReference>
<evidence type="ECO:0000256" key="4">
    <source>
        <dbReference type="ARBA" id="ARBA00023004"/>
    </source>
</evidence>
<dbReference type="Pfam" id="PF01799">
    <property type="entry name" value="Fer2_2"/>
    <property type="match status" value="1"/>
</dbReference>
<dbReference type="InterPro" id="IPR051452">
    <property type="entry name" value="Diverse_Oxidoreductases"/>
</dbReference>
<dbReference type="GO" id="GO:0016491">
    <property type="term" value="F:oxidoreductase activity"/>
    <property type="evidence" value="ECO:0007669"/>
    <property type="project" value="UniProtKB-KW"/>
</dbReference>
<evidence type="ECO:0000256" key="3">
    <source>
        <dbReference type="ARBA" id="ARBA00023002"/>
    </source>
</evidence>
<evidence type="ECO:0000259" key="6">
    <source>
        <dbReference type="PROSITE" id="PS51085"/>
    </source>
</evidence>
<dbReference type="Gene3D" id="1.10.150.120">
    <property type="entry name" value="[2Fe-2S]-binding domain"/>
    <property type="match status" value="1"/>
</dbReference>
<dbReference type="InterPro" id="IPR006058">
    <property type="entry name" value="2Fe2S_fd_BS"/>
</dbReference>
<dbReference type="SUPFAM" id="SSF47741">
    <property type="entry name" value="CO dehydrogenase ISP C-domain like"/>
    <property type="match status" value="1"/>
</dbReference>
<dbReference type="PANTHER" id="PTHR44379">
    <property type="entry name" value="OXIDOREDUCTASE WITH IRON-SULFUR SUBUNIT"/>
    <property type="match status" value="1"/>
</dbReference>
<evidence type="ECO:0000313" key="8">
    <source>
        <dbReference type="Proteomes" id="UP000426424"/>
    </source>
</evidence>
<proteinExistence type="predicted"/>
<evidence type="ECO:0000256" key="5">
    <source>
        <dbReference type="ARBA" id="ARBA00023014"/>
    </source>
</evidence>
<dbReference type="Gene3D" id="3.10.20.30">
    <property type="match status" value="1"/>
</dbReference>
<dbReference type="InterPro" id="IPR012675">
    <property type="entry name" value="Beta-grasp_dom_sf"/>
</dbReference>
<keyword evidence="8" id="KW-1185">Reference proteome</keyword>
<keyword evidence="2" id="KW-0479">Metal-binding</keyword>
<evidence type="ECO:0000313" key="7">
    <source>
        <dbReference type="EMBL" id="QGU32162.1"/>
    </source>
</evidence>
<dbReference type="Pfam" id="PF00111">
    <property type="entry name" value="Fer2"/>
    <property type="match status" value="1"/>
</dbReference>
<dbReference type="SUPFAM" id="SSF54292">
    <property type="entry name" value="2Fe-2S ferredoxin-like"/>
    <property type="match status" value="1"/>
</dbReference>
<name>A0A6I6E355_THETI</name>
<dbReference type="CDD" id="cd00207">
    <property type="entry name" value="fer2"/>
    <property type="match status" value="1"/>
</dbReference>
<dbReference type="Proteomes" id="UP000426424">
    <property type="component" value="Chromosome"/>
</dbReference>
<evidence type="ECO:0000256" key="1">
    <source>
        <dbReference type="ARBA" id="ARBA00022714"/>
    </source>
</evidence>
<reference evidence="7 8" key="1">
    <citation type="submission" date="2019-12" db="EMBL/GenBank/DDBJ databases">
        <title>The complete genome of the thermophilic, anoxygenic phototrophic gammaproteobacterium Thermochromatium tepidum.</title>
        <authorList>
            <person name="Sattley W.M."/>
            <person name="Swingley W.D."/>
            <person name="Burchell B.M."/>
            <person name="Gurbani S.A."/>
            <person name="Kujawa C.M."/>
            <person name="Nuccio D.A."/>
            <person name="Schladweiler J."/>
            <person name="Shaffer K.N."/>
            <person name="Stokes L.M."/>
            <person name="Touchman J.W."/>
            <person name="Blankenship R.E."/>
            <person name="Madigan M.T."/>
        </authorList>
    </citation>
    <scope>NUCLEOTIDE SEQUENCE [LARGE SCALE GENOMIC DNA]</scope>
    <source>
        <strain evidence="7 8">ATCC 43061</strain>
    </source>
</reference>
<keyword evidence="1" id="KW-0001">2Fe-2S</keyword>
<dbReference type="PROSITE" id="PS00197">
    <property type="entry name" value="2FE2S_FER_1"/>
    <property type="match status" value="1"/>
</dbReference>
<dbReference type="InterPro" id="IPR001041">
    <property type="entry name" value="2Fe-2S_ferredoxin-type"/>
</dbReference>
<feature type="domain" description="2Fe-2S ferredoxin-type" evidence="6">
    <location>
        <begin position="1"/>
        <end position="76"/>
    </location>
</feature>
<sequence length="154" mass="16543">MIHFTLNGEPQVLALDPVTPLLWVLRDHFGLTGTKYGCGEGTCGACIVRLDGEPVKSCSTPLSSVAGRSVQTIEGLSPDGRHPLQLAWVLEEVPQCGYCQSGQIMMAAALLARHPRPTDDQIAAAMSGVLCRCGSYARIRRAIHRAAMPEIQFG</sequence>
<dbReference type="PROSITE" id="PS51085">
    <property type="entry name" value="2FE2S_FER_2"/>
    <property type="match status" value="1"/>
</dbReference>
<dbReference type="RefSeq" id="WP_153974361.1">
    <property type="nucleotide sequence ID" value="NZ_CP039268.1"/>
</dbReference>
<organism evidence="7 8">
    <name type="scientific">Thermochromatium tepidum ATCC 43061</name>
    <dbReference type="NCBI Taxonomy" id="316276"/>
    <lineage>
        <taxon>Bacteria</taxon>
        <taxon>Pseudomonadati</taxon>
        <taxon>Pseudomonadota</taxon>
        <taxon>Gammaproteobacteria</taxon>
        <taxon>Chromatiales</taxon>
        <taxon>Chromatiaceae</taxon>
        <taxon>Thermochromatium</taxon>
    </lineage>
</organism>
<dbReference type="PANTHER" id="PTHR44379:SF2">
    <property type="entry name" value="BLR6218 PROTEIN"/>
    <property type="match status" value="1"/>
</dbReference>
<dbReference type="KEGG" id="ttp:E6P07_03660"/>
<dbReference type="InterPro" id="IPR002888">
    <property type="entry name" value="2Fe-2S-bd"/>
</dbReference>
<keyword evidence="5" id="KW-0411">Iron-sulfur</keyword>
<gene>
    <name evidence="7" type="ORF">E6P07_03660</name>
</gene>
<protein>
    <submittedName>
        <fullName evidence="7">2Fe-2S iron-sulfur cluster binding domain-containing protein</fullName>
    </submittedName>
</protein>
<dbReference type="GO" id="GO:0051537">
    <property type="term" value="F:2 iron, 2 sulfur cluster binding"/>
    <property type="evidence" value="ECO:0007669"/>
    <property type="project" value="UniProtKB-KW"/>
</dbReference>
<accession>A0A6I6E355</accession>
<dbReference type="EMBL" id="CP039268">
    <property type="protein sequence ID" value="QGU32162.1"/>
    <property type="molecule type" value="Genomic_DNA"/>
</dbReference>
<dbReference type="GO" id="GO:0046872">
    <property type="term" value="F:metal ion binding"/>
    <property type="evidence" value="ECO:0007669"/>
    <property type="project" value="UniProtKB-KW"/>
</dbReference>
<dbReference type="AlphaFoldDB" id="A0A6I6E355"/>
<keyword evidence="3" id="KW-0560">Oxidoreductase</keyword>
<evidence type="ECO:0000256" key="2">
    <source>
        <dbReference type="ARBA" id="ARBA00022723"/>
    </source>
</evidence>
<dbReference type="OrthoDB" id="9775084at2"/>
<keyword evidence="4" id="KW-0408">Iron</keyword>